<evidence type="ECO:0000259" key="4">
    <source>
        <dbReference type="PROSITE" id="PS50110"/>
    </source>
</evidence>
<dbReference type="PROSITE" id="PS50110">
    <property type="entry name" value="RESPONSE_REGULATORY"/>
    <property type="match status" value="1"/>
</dbReference>
<dbReference type="EC" id="2.7.11.1" evidence="5"/>
<evidence type="ECO:0000256" key="2">
    <source>
        <dbReference type="PROSITE-ProRule" id="PRU00169"/>
    </source>
</evidence>
<dbReference type="InterPro" id="IPR001789">
    <property type="entry name" value="Sig_transdc_resp-reg_receiver"/>
</dbReference>
<dbReference type="GO" id="GO:0000160">
    <property type="term" value="P:phosphorelay signal transduction system"/>
    <property type="evidence" value="ECO:0007669"/>
    <property type="project" value="InterPro"/>
</dbReference>
<feature type="modified residue" description="4-aspartylphosphate" evidence="2">
    <location>
        <position position="174"/>
    </location>
</feature>
<dbReference type="OrthoDB" id="162894at2759"/>
<dbReference type="CDD" id="cd17546">
    <property type="entry name" value="REC_hyHK_CKI1_RcsC-like"/>
    <property type="match status" value="1"/>
</dbReference>
<dbReference type="PANTHER" id="PTHR43719">
    <property type="entry name" value="TWO-COMPONENT HISTIDINE KINASE"/>
    <property type="match status" value="1"/>
</dbReference>
<feature type="domain" description="Response regulatory" evidence="4">
    <location>
        <begin position="124"/>
        <end position="237"/>
    </location>
</feature>
<dbReference type="Gene3D" id="3.40.50.2300">
    <property type="match status" value="1"/>
</dbReference>
<dbReference type="PANTHER" id="PTHR43719:SF28">
    <property type="entry name" value="PEROXIDE STRESS-ACTIVATED HISTIDINE KINASE MAK1-RELATED"/>
    <property type="match status" value="1"/>
</dbReference>
<reference evidence="5" key="1">
    <citation type="submission" date="2022-07" db="EMBL/GenBank/DDBJ databases">
        <title>Phylogenomic reconstructions and comparative analyses of Kickxellomycotina fungi.</title>
        <authorList>
            <person name="Reynolds N.K."/>
            <person name="Stajich J.E."/>
            <person name="Barry K."/>
            <person name="Grigoriev I.V."/>
            <person name="Crous P."/>
            <person name="Smith M.E."/>
        </authorList>
    </citation>
    <scope>NUCLEOTIDE SEQUENCE</scope>
    <source>
        <strain evidence="5">NRRL 1566</strain>
    </source>
</reference>
<dbReference type="SUPFAM" id="SSF52172">
    <property type="entry name" value="CheY-like"/>
    <property type="match status" value="1"/>
</dbReference>
<dbReference type="InterPro" id="IPR011006">
    <property type="entry name" value="CheY-like_superfamily"/>
</dbReference>
<protein>
    <submittedName>
        <fullName evidence="5">Rim15, signal transduction response regulator</fullName>
        <ecNumber evidence="5">2.7.11.1</ecNumber>
    </submittedName>
</protein>
<evidence type="ECO:0000313" key="5">
    <source>
        <dbReference type="EMBL" id="KAJ2846864.1"/>
    </source>
</evidence>
<dbReference type="Proteomes" id="UP001139887">
    <property type="component" value="Unassembled WGS sequence"/>
</dbReference>
<dbReference type="SMART" id="SM00448">
    <property type="entry name" value="REC"/>
    <property type="match status" value="1"/>
</dbReference>
<dbReference type="InterPro" id="IPR050956">
    <property type="entry name" value="2C_system_His_kinase"/>
</dbReference>
<feature type="compositionally biased region" description="Polar residues" evidence="3">
    <location>
        <begin position="24"/>
        <end position="54"/>
    </location>
</feature>
<dbReference type="AlphaFoldDB" id="A0A9W8I402"/>
<proteinExistence type="predicted"/>
<sequence length="239" mass="26369">MSTPDSESPYADSSAPVEIPKRISLSSQPSYSRELSATHTQRGSMLNPNVQQAQSVHSSEHGYSSSGLPSHSSLDRSVPTQDQLPELNKTATLNSLHRSSTYQNKAPLQAERHDKPMDYLQSKVCLVADDNPVFCKIMEIILQRMHLKCVIVRNGAEAIRCAMGRAVYRAIFMDIGMPIVDGDEATRMIKSTYNANRDTPIIALSTYEGEANSALYDKVLVKPVTLPHIKKLLDPADVT</sequence>
<dbReference type="GO" id="GO:0004674">
    <property type="term" value="F:protein serine/threonine kinase activity"/>
    <property type="evidence" value="ECO:0007669"/>
    <property type="project" value="UniProtKB-EC"/>
</dbReference>
<gene>
    <name evidence="5" type="primary">RIM15_1</name>
    <name evidence="5" type="ORF">IWW36_004141</name>
</gene>
<keyword evidence="5" id="KW-0808">Transferase</keyword>
<dbReference type="EMBL" id="JANBUW010000437">
    <property type="protein sequence ID" value="KAJ2846864.1"/>
    <property type="molecule type" value="Genomic_DNA"/>
</dbReference>
<keyword evidence="1 2" id="KW-0597">Phosphoprotein</keyword>
<name>A0A9W8I402_9FUNG</name>
<accession>A0A9W8I402</accession>
<feature type="compositionally biased region" description="Polar residues" evidence="3">
    <location>
        <begin position="78"/>
        <end position="106"/>
    </location>
</feature>
<evidence type="ECO:0000313" key="6">
    <source>
        <dbReference type="Proteomes" id="UP001139887"/>
    </source>
</evidence>
<evidence type="ECO:0000256" key="1">
    <source>
        <dbReference type="ARBA" id="ARBA00022553"/>
    </source>
</evidence>
<keyword evidence="6" id="KW-1185">Reference proteome</keyword>
<comment type="caution">
    <text evidence="5">The sequence shown here is derived from an EMBL/GenBank/DDBJ whole genome shotgun (WGS) entry which is preliminary data.</text>
</comment>
<dbReference type="Pfam" id="PF00072">
    <property type="entry name" value="Response_reg"/>
    <property type="match status" value="1"/>
</dbReference>
<feature type="region of interest" description="Disordered" evidence="3">
    <location>
        <begin position="1"/>
        <end position="110"/>
    </location>
</feature>
<feature type="compositionally biased region" description="Low complexity" evidence="3">
    <location>
        <begin position="55"/>
        <end position="77"/>
    </location>
</feature>
<evidence type="ECO:0000256" key="3">
    <source>
        <dbReference type="SAM" id="MobiDB-lite"/>
    </source>
</evidence>
<organism evidence="5 6">
    <name type="scientific">Coemansia brasiliensis</name>
    <dbReference type="NCBI Taxonomy" id="2650707"/>
    <lineage>
        <taxon>Eukaryota</taxon>
        <taxon>Fungi</taxon>
        <taxon>Fungi incertae sedis</taxon>
        <taxon>Zoopagomycota</taxon>
        <taxon>Kickxellomycotina</taxon>
        <taxon>Kickxellomycetes</taxon>
        <taxon>Kickxellales</taxon>
        <taxon>Kickxellaceae</taxon>
        <taxon>Coemansia</taxon>
    </lineage>
</organism>